<dbReference type="EMBL" id="JBHSKF010000012">
    <property type="protein sequence ID" value="MFC5289708.1"/>
    <property type="molecule type" value="Genomic_DNA"/>
</dbReference>
<accession>A0ABW0ETJ7</accession>
<dbReference type="Gene3D" id="3.20.20.70">
    <property type="entry name" value="Aldolase class I"/>
    <property type="match status" value="1"/>
</dbReference>
<evidence type="ECO:0000313" key="3">
    <source>
        <dbReference type="EMBL" id="MFC5289708.1"/>
    </source>
</evidence>
<proteinExistence type="inferred from homology"/>
<comment type="similarity">
    <text evidence="2">Belongs to the DapA family.</text>
</comment>
<keyword evidence="1 2" id="KW-0456">Lyase</keyword>
<keyword evidence="4" id="KW-1185">Reference proteome</keyword>
<evidence type="ECO:0000256" key="1">
    <source>
        <dbReference type="ARBA" id="ARBA00023239"/>
    </source>
</evidence>
<comment type="caution">
    <text evidence="3">The sequence shown here is derived from an EMBL/GenBank/DDBJ whole genome shotgun (WGS) entry which is preliminary data.</text>
</comment>
<dbReference type="RefSeq" id="WP_378249561.1">
    <property type="nucleotide sequence ID" value="NZ_JBHSKF010000012.1"/>
</dbReference>
<gene>
    <name evidence="3" type="ORF">ACFPM7_21865</name>
</gene>
<dbReference type="PIRSF" id="PIRSF001365">
    <property type="entry name" value="DHDPS"/>
    <property type="match status" value="1"/>
</dbReference>
<dbReference type="Pfam" id="PF00701">
    <property type="entry name" value="DHDPS"/>
    <property type="match status" value="1"/>
</dbReference>
<dbReference type="SUPFAM" id="SSF51569">
    <property type="entry name" value="Aldolase"/>
    <property type="match status" value="1"/>
</dbReference>
<sequence length="296" mass="31056">MEQLADELAGVVAIPVTPFGADGGVDTAGLQRVLRRIVDGGVRVVTPNGNTGEYYALTSEETRLAVDVTADTVGAEATIVAGVGGPVPSAVQAARYALSQGAKVIMVHQPVHPYVSAEGWIEYHRAIATAVPELAVMLYVRNPRITGTAIARLRELAPNVLGVKYAVADPVRFGTVAREAGPGPVWIAGLAESAAPGYFALGATGFTSGLVNIAPEISVRLLGALREHGDVVGIWRSIQLFEQLRAAGESENNVSVVKEALAQIGVCRRDVRPPSSPVDARTRELIGEVLVEWGLA</sequence>
<dbReference type="CDD" id="cd00408">
    <property type="entry name" value="DHDPS-like"/>
    <property type="match status" value="1"/>
</dbReference>
<dbReference type="PANTHER" id="PTHR12128">
    <property type="entry name" value="DIHYDRODIPICOLINATE SYNTHASE"/>
    <property type="match status" value="1"/>
</dbReference>
<reference evidence="4" key="1">
    <citation type="journal article" date="2019" name="Int. J. Syst. Evol. Microbiol.">
        <title>The Global Catalogue of Microorganisms (GCM) 10K type strain sequencing project: providing services to taxonomists for standard genome sequencing and annotation.</title>
        <authorList>
            <consortium name="The Broad Institute Genomics Platform"/>
            <consortium name="The Broad Institute Genome Sequencing Center for Infectious Disease"/>
            <person name="Wu L."/>
            <person name="Ma J."/>
        </authorList>
    </citation>
    <scope>NUCLEOTIDE SEQUENCE [LARGE SCALE GENOMIC DNA]</scope>
    <source>
        <strain evidence="4">CCUG 59778</strain>
    </source>
</reference>
<name>A0ABW0ETJ7_9PSEU</name>
<dbReference type="SMART" id="SM01130">
    <property type="entry name" value="DHDPS"/>
    <property type="match status" value="1"/>
</dbReference>
<dbReference type="PANTHER" id="PTHR12128:SF19">
    <property type="entry name" value="5-DEHYDRO-4-DEOXYGLUCARATE DEHYDRATASE 2-RELATED"/>
    <property type="match status" value="1"/>
</dbReference>
<dbReference type="Proteomes" id="UP001596157">
    <property type="component" value="Unassembled WGS sequence"/>
</dbReference>
<evidence type="ECO:0000313" key="4">
    <source>
        <dbReference type="Proteomes" id="UP001596157"/>
    </source>
</evidence>
<dbReference type="InterPro" id="IPR013785">
    <property type="entry name" value="Aldolase_TIM"/>
</dbReference>
<protein>
    <submittedName>
        <fullName evidence="3">Dihydrodipicolinate synthase family protein</fullName>
    </submittedName>
</protein>
<evidence type="ECO:0000256" key="2">
    <source>
        <dbReference type="PIRNR" id="PIRNR001365"/>
    </source>
</evidence>
<dbReference type="InterPro" id="IPR002220">
    <property type="entry name" value="DapA-like"/>
</dbReference>
<organism evidence="3 4">
    <name type="scientific">Actinokineospora guangxiensis</name>
    <dbReference type="NCBI Taxonomy" id="1490288"/>
    <lineage>
        <taxon>Bacteria</taxon>
        <taxon>Bacillati</taxon>
        <taxon>Actinomycetota</taxon>
        <taxon>Actinomycetes</taxon>
        <taxon>Pseudonocardiales</taxon>
        <taxon>Pseudonocardiaceae</taxon>
        <taxon>Actinokineospora</taxon>
    </lineage>
</organism>